<gene>
    <name evidence="2" type="ORF">B0A52_03360</name>
</gene>
<evidence type="ECO:0000313" key="2">
    <source>
        <dbReference type="EMBL" id="RVX73007.1"/>
    </source>
</evidence>
<evidence type="ECO:0000313" key="3">
    <source>
        <dbReference type="Proteomes" id="UP000288859"/>
    </source>
</evidence>
<proteinExistence type="predicted"/>
<evidence type="ECO:0000256" key="1">
    <source>
        <dbReference type="SAM" id="MobiDB-lite"/>
    </source>
</evidence>
<organism evidence="2 3">
    <name type="scientific">Exophiala mesophila</name>
    <name type="common">Black yeast-like fungus</name>
    <dbReference type="NCBI Taxonomy" id="212818"/>
    <lineage>
        <taxon>Eukaryota</taxon>
        <taxon>Fungi</taxon>
        <taxon>Dikarya</taxon>
        <taxon>Ascomycota</taxon>
        <taxon>Pezizomycotina</taxon>
        <taxon>Eurotiomycetes</taxon>
        <taxon>Chaetothyriomycetidae</taxon>
        <taxon>Chaetothyriales</taxon>
        <taxon>Herpotrichiellaceae</taxon>
        <taxon>Exophiala</taxon>
    </lineage>
</organism>
<feature type="compositionally biased region" description="Basic and acidic residues" evidence="1">
    <location>
        <begin position="8"/>
        <end position="50"/>
    </location>
</feature>
<accession>A0A438NBJ5</accession>
<protein>
    <submittedName>
        <fullName evidence="2">Uncharacterized protein</fullName>
    </submittedName>
</protein>
<feature type="region of interest" description="Disordered" evidence="1">
    <location>
        <begin position="1"/>
        <end position="82"/>
    </location>
</feature>
<reference evidence="2 3" key="1">
    <citation type="submission" date="2017-03" db="EMBL/GenBank/DDBJ databases">
        <title>Genomes of endolithic fungi from Antarctica.</title>
        <authorList>
            <person name="Coleine C."/>
            <person name="Masonjones S."/>
            <person name="Stajich J.E."/>
        </authorList>
    </citation>
    <scope>NUCLEOTIDE SEQUENCE [LARGE SCALE GENOMIC DNA]</scope>
    <source>
        <strain evidence="2 3">CCFEE 6314</strain>
    </source>
</reference>
<comment type="caution">
    <text evidence="2">The sequence shown here is derived from an EMBL/GenBank/DDBJ whole genome shotgun (WGS) entry which is preliminary data.</text>
</comment>
<name>A0A438NBJ5_EXOME</name>
<dbReference type="AlphaFoldDB" id="A0A438NBJ5"/>
<dbReference type="Proteomes" id="UP000288859">
    <property type="component" value="Unassembled WGS sequence"/>
</dbReference>
<sequence length="82" mass="9205">MSTRKLSKAKDRKSYLKQPIRDPRSDSSSIKDDSSTIRSSVEKAPIKRPEGGPLNSHPPDRPPYWDASRRKQTGGVNDDKQA</sequence>
<dbReference type="EMBL" id="NAJM01000010">
    <property type="protein sequence ID" value="RVX73007.1"/>
    <property type="molecule type" value="Genomic_DNA"/>
</dbReference>